<dbReference type="PANTHER" id="PTHR34836:SF1">
    <property type="entry name" value="OS09G0428600 PROTEIN"/>
    <property type="match status" value="1"/>
</dbReference>
<keyword evidence="7" id="KW-1185">Reference proteome</keyword>
<dbReference type="Gene3D" id="3.40.50.2300">
    <property type="match status" value="2"/>
</dbReference>
<comment type="subcellular location">
    <subcellularLocation>
        <location evidence="1">Membrane</location>
    </subcellularLocation>
</comment>
<evidence type="ECO:0000259" key="5">
    <source>
        <dbReference type="Pfam" id="PF01094"/>
    </source>
</evidence>
<sequence>MAENTTSVHVGAVLDMGTPMGKMSMTAMSMAIQEFYAIHKNYTTRLVIHTRDSEDSEAGAAWAAFDLLRNAQVQAILGPTTSAQAGLVADFGNKAQVPVISFSATSPSLSPAEKPYFVRTALHDAHQVNAISSIIKHYGWREAVPLCEGTNHGSALMPHLVDTLHAAGIRVPHRSLISPSATDEAEAREVGLMGYGYVWIVTDSMTNFIDHLDPVVVDSMDGVLGVRPYVPNTEELRSFKARMRAKFHEENPGTKPENNVNMFGLWAYDAIWALARAAEKVRAGAQISDNSTAKLSRRLLEAISNEKFSGKIHMEGGQLKASSFQIVNVAGKKQRNVGLWSPTHGVKWQ</sequence>
<keyword evidence="4" id="KW-0472">Membrane</keyword>
<reference evidence="6" key="1">
    <citation type="submission" date="2017-07" db="EMBL/GenBank/DDBJ databases">
        <title>Taro Niue Genome Assembly and Annotation.</title>
        <authorList>
            <person name="Atibalentja N."/>
            <person name="Keating K."/>
            <person name="Fields C.J."/>
        </authorList>
    </citation>
    <scope>NUCLEOTIDE SEQUENCE</scope>
    <source>
        <strain evidence="6">Niue_2</strain>
        <tissue evidence="6">Leaf</tissue>
    </source>
</reference>
<dbReference type="InterPro" id="IPR001828">
    <property type="entry name" value="ANF_lig-bd_rcpt"/>
</dbReference>
<dbReference type="EMBL" id="NMUH01017193">
    <property type="protein sequence ID" value="MQM23641.1"/>
    <property type="molecule type" value="Genomic_DNA"/>
</dbReference>
<organism evidence="6 7">
    <name type="scientific">Colocasia esculenta</name>
    <name type="common">Wild taro</name>
    <name type="synonym">Arum esculentum</name>
    <dbReference type="NCBI Taxonomy" id="4460"/>
    <lineage>
        <taxon>Eukaryota</taxon>
        <taxon>Viridiplantae</taxon>
        <taxon>Streptophyta</taxon>
        <taxon>Embryophyta</taxon>
        <taxon>Tracheophyta</taxon>
        <taxon>Spermatophyta</taxon>
        <taxon>Magnoliopsida</taxon>
        <taxon>Liliopsida</taxon>
        <taxon>Araceae</taxon>
        <taxon>Aroideae</taxon>
        <taxon>Colocasieae</taxon>
        <taxon>Colocasia</taxon>
    </lineage>
</organism>
<name>A0A843XXB4_COLES</name>
<dbReference type="InterPro" id="IPR044440">
    <property type="entry name" value="GABAb_receptor_plant_PBP1"/>
</dbReference>
<evidence type="ECO:0000256" key="1">
    <source>
        <dbReference type="ARBA" id="ARBA00004370"/>
    </source>
</evidence>
<accession>A0A843XXB4</accession>
<evidence type="ECO:0000256" key="4">
    <source>
        <dbReference type="ARBA" id="ARBA00023136"/>
    </source>
</evidence>
<dbReference type="InterPro" id="IPR028082">
    <property type="entry name" value="Peripla_BP_I"/>
</dbReference>
<evidence type="ECO:0000313" key="6">
    <source>
        <dbReference type="EMBL" id="MQM23641.1"/>
    </source>
</evidence>
<keyword evidence="3" id="KW-1133">Transmembrane helix</keyword>
<dbReference type="PANTHER" id="PTHR34836">
    <property type="entry name" value="OS06G0188250 PROTEIN"/>
    <property type="match status" value="1"/>
</dbReference>
<gene>
    <name evidence="6" type="ORF">Taro_056708</name>
</gene>
<dbReference type="AlphaFoldDB" id="A0A843XXB4"/>
<dbReference type="OrthoDB" id="5984008at2759"/>
<dbReference type="SUPFAM" id="SSF53822">
    <property type="entry name" value="Periplasmic binding protein-like I"/>
    <property type="match status" value="1"/>
</dbReference>
<dbReference type="Proteomes" id="UP000652761">
    <property type="component" value="Unassembled WGS sequence"/>
</dbReference>
<evidence type="ECO:0000256" key="3">
    <source>
        <dbReference type="ARBA" id="ARBA00022989"/>
    </source>
</evidence>
<proteinExistence type="predicted"/>
<feature type="domain" description="Receptor ligand binding region" evidence="5">
    <location>
        <begin position="186"/>
        <end position="331"/>
    </location>
</feature>
<evidence type="ECO:0000256" key="2">
    <source>
        <dbReference type="ARBA" id="ARBA00022692"/>
    </source>
</evidence>
<dbReference type="CDD" id="cd19990">
    <property type="entry name" value="PBP1_GABAb_receptor_plant"/>
    <property type="match status" value="1"/>
</dbReference>
<protein>
    <recommendedName>
        <fullName evidence="5">Receptor ligand binding region domain-containing protein</fullName>
    </recommendedName>
</protein>
<comment type="caution">
    <text evidence="6">The sequence shown here is derived from an EMBL/GenBank/DDBJ whole genome shotgun (WGS) entry which is preliminary data.</text>
</comment>
<dbReference type="GO" id="GO:0016020">
    <property type="term" value="C:membrane"/>
    <property type="evidence" value="ECO:0007669"/>
    <property type="project" value="UniProtKB-SubCell"/>
</dbReference>
<dbReference type="InterPro" id="IPR015683">
    <property type="entry name" value="Ionotropic_Glu_rcpt"/>
</dbReference>
<evidence type="ECO:0000313" key="7">
    <source>
        <dbReference type="Proteomes" id="UP000652761"/>
    </source>
</evidence>
<keyword evidence="2" id="KW-0812">Transmembrane</keyword>
<feature type="domain" description="Receptor ligand binding region" evidence="5">
    <location>
        <begin position="25"/>
        <end position="183"/>
    </location>
</feature>
<dbReference type="Pfam" id="PF01094">
    <property type="entry name" value="ANF_receptor"/>
    <property type="match status" value="2"/>
</dbReference>